<organism evidence="1 2">
    <name type="scientific">Trichinella nelsoni</name>
    <dbReference type="NCBI Taxonomy" id="6336"/>
    <lineage>
        <taxon>Eukaryota</taxon>
        <taxon>Metazoa</taxon>
        <taxon>Ecdysozoa</taxon>
        <taxon>Nematoda</taxon>
        <taxon>Enoplea</taxon>
        <taxon>Dorylaimia</taxon>
        <taxon>Trichinellida</taxon>
        <taxon>Trichinellidae</taxon>
        <taxon>Trichinella</taxon>
    </lineage>
</organism>
<sequence>MYVYRCPVFRMYYPENQKAYSTRWAGKGIEQFELSLRTLIMSIVPTVIIDMTISIAEIKSIKRIDRKQNRMQI</sequence>
<evidence type="ECO:0000313" key="1">
    <source>
        <dbReference type="EMBL" id="KRX21117.1"/>
    </source>
</evidence>
<evidence type="ECO:0000313" key="2">
    <source>
        <dbReference type="Proteomes" id="UP000054630"/>
    </source>
</evidence>
<reference evidence="1 2" key="1">
    <citation type="submission" date="2015-01" db="EMBL/GenBank/DDBJ databases">
        <title>Evolution of Trichinella species and genotypes.</title>
        <authorList>
            <person name="Korhonen P.K."/>
            <person name="Edoardo P."/>
            <person name="Giuseppe L.R."/>
            <person name="Gasser R.B."/>
        </authorList>
    </citation>
    <scope>NUCLEOTIDE SEQUENCE [LARGE SCALE GENOMIC DNA]</scope>
    <source>
        <strain evidence="1">ISS37</strain>
    </source>
</reference>
<comment type="caution">
    <text evidence="1">The sequence shown here is derived from an EMBL/GenBank/DDBJ whole genome shotgun (WGS) entry which is preliminary data.</text>
</comment>
<name>A0A0V0S2X7_9BILA</name>
<accession>A0A0V0S2X7</accession>
<gene>
    <name evidence="1" type="ORF">T07_4416</name>
</gene>
<dbReference type="EMBL" id="JYDL01000042">
    <property type="protein sequence ID" value="KRX21117.1"/>
    <property type="molecule type" value="Genomic_DNA"/>
</dbReference>
<proteinExistence type="predicted"/>
<dbReference type="AlphaFoldDB" id="A0A0V0S2X7"/>
<keyword evidence="2" id="KW-1185">Reference proteome</keyword>
<dbReference type="Proteomes" id="UP000054630">
    <property type="component" value="Unassembled WGS sequence"/>
</dbReference>
<protein>
    <submittedName>
        <fullName evidence="1">Uncharacterized protein</fullName>
    </submittedName>
</protein>